<dbReference type="PANTHER" id="PTHR33121">
    <property type="entry name" value="CYCLIC DI-GMP PHOSPHODIESTERASE PDEF"/>
    <property type="match status" value="1"/>
</dbReference>
<dbReference type="PANTHER" id="PTHR33121:SF70">
    <property type="entry name" value="SIGNALING PROTEIN YKOW"/>
    <property type="match status" value="1"/>
</dbReference>
<dbReference type="Proteomes" id="UP000715781">
    <property type="component" value="Unassembled WGS sequence"/>
</dbReference>
<dbReference type="Pfam" id="PF05226">
    <property type="entry name" value="CHASE2"/>
    <property type="match status" value="1"/>
</dbReference>
<dbReference type="InterPro" id="IPR035919">
    <property type="entry name" value="EAL_sf"/>
</dbReference>
<keyword evidence="1" id="KW-0472">Membrane</keyword>
<keyword evidence="1" id="KW-0812">Transmembrane</keyword>
<dbReference type="SMART" id="SM00267">
    <property type="entry name" value="GGDEF"/>
    <property type="match status" value="1"/>
</dbReference>
<evidence type="ECO:0000259" key="2">
    <source>
        <dbReference type="PROSITE" id="PS50883"/>
    </source>
</evidence>
<evidence type="ECO:0000313" key="4">
    <source>
        <dbReference type="EMBL" id="MBW4560567.1"/>
    </source>
</evidence>
<dbReference type="InterPro" id="IPR007890">
    <property type="entry name" value="CHASE2"/>
</dbReference>
<dbReference type="AlphaFoldDB" id="A0A951UEI6"/>
<dbReference type="GO" id="GO:0071111">
    <property type="term" value="F:cyclic-guanylate-specific phosphodiesterase activity"/>
    <property type="evidence" value="ECO:0007669"/>
    <property type="project" value="InterPro"/>
</dbReference>
<evidence type="ECO:0000259" key="3">
    <source>
        <dbReference type="PROSITE" id="PS50887"/>
    </source>
</evidence>
<feature type="transmembrane region" description="Helical" evidence="1">
    <location>
        <begin position="367"/>
        <end position="387"/>
    </location>
</feature>
<dbReference type="FunFam" id="3.20.20.450:FF:000001">
    <property type="entry name" value="Cyclic di-GMP phosphodiesterase yahA"/>
    <property type="match status" value="1"/>
</dbReference>
<dbReference type="InterPro" id="IPR029787">
    <property type="entry name" value="Nucleotide_cyclase"/>
</dbReference>
<reference evidence="4" key="2">
    <citation type="journal article" date="2022" name="Microbiol. Resour. Announc.">
        <title>Metagenome Sequencing to Explore Phylogenomics of Terrestrial Cyanobacteria.</title>
        <authorList>
            <person name="Ward R.D."/>
            <person name="Stajich J.E."/>
            <person name="Johansen J.R."/>
            <person name="Huntemann M."/>
            <person name="Clum A."/>
            <person name="Foster B."/>
            <person name="Foster B."/>
            <person name="Roux S."/>
            <person name="Palaniappan K."/>
            <person name="Varghese N."/>
            <person name="Mukherjee S."/>
            <person name="Reddy T.B.K."/>
            <person name="Daum C."/>
            <person name="Copeland A."/>
            <person name="Chen I.A."/>
            <person name="Ivanova N.N."/>
            <person name="Kyrpides N.C."/>
            <person name="Shapiro N."/>
            <person name="Eloe-Fadrosh E.A."/>
            <person name="Pietrasiak N."/>
        </authorList>
    </citation>
    <scope>NUCLEOTIDE SEQUENCE</scope>
    <source>
        <strain evidence="4">JT2-VF2</strain>
    </source>
</reference>
<dbReference type="SUPFAM" id="SSF55073">
    <property type="entry name" value="Nucleotide cyclase"/>
    <property type="match status" value="1"/>
</dbReference>
<name>A0A951UEI6_9NOST</name>
<dbReference type="Pfam" id="PF00990">
    <property type="entry name" value="GGDEF"/>
    <property type="match status" value="1"/>
</dbReference>
<dbReference type="Gene3D" id="3.30.70.270">
    <property type="match status" value="1"/>
</dbReference>
<dbReference type="CDD" id="cd01948">
    <property type="entry name" value="EAL"/>
    <property type="match status" value="1"/>
</dbReference>
<dbReference type="Pfam" id="PF00563">
    <property type="entry name" value="EAL"/>
    <property type="match status" value="1"/>
</dbReference>
<dbReference type="InterPro" id="IPR000160">
    <property type="entry name" value="GGDEF_dom"/>
</dbReference>
<dbReference type="CDD" id="cd01949">
    <property type="entry name" value="GGDEF"/>
    <property type="match status" value="1"/>
</dbReference>
<evidence type="ECO:0000313" key="5">
    <source>
        <dbReference type="Proteomes" id="UP000715781"/>
    </source>
</evidence>
<proteinExistence type="predicted"/>
<accession>A0A951UEI6</accession>
<dbReference type="Gene3D" id="3.20.20.450">
    <property type="entry name" value="EAL domain"/>
    <property type="match status" value="1"/>
</dbReference>
<feature type="domain" description="GGDEF" evidence="3">
    <location>
        <begin position="448"/>
        <end position="582"/>
    </location>
</feature>
<gene>
    <name evidence="4" type="ORF">KME32_05310</name>
</gene>
<reference evidence="4" key="1">
    <citation type="submission" date="2021-05" db="EMBL/GenBank/DDBJ databases">
        <authorList>
            <person name="Pietrasiak N."/>
            <person name="Ward R."/>
            <person name="Stajich J.E."/>
            <person name="Kurbessoian T."/>
        </authorList>
    </citation>
    <scope>NUCLEOTIDE SEQUENCE</scope>
    <source>
        <strain evidence="4">JT2-VF2</strain>
    </source>
</reference>
<dbReference type="SUPFAM" id="SSF141868">
    <property type="entry name" value="EAL domain-like"/>
    <property type="match status" value="1"/>
</dbReference>
<dbReference type="InterPro" id="IPR043128">
    <property type="entry name" value="Rev_trsase/Diguanyl_cyclase"/>
</dbReference>
<dbReference type="InterPro" id="IPR001633">
    <property type="entry name" value="EAL_dom"/>
</dbReference>
<feature type="domain" description="EAL" evidence="2">
    <location>
        <begin position="591"/>
        <end position="847"/>
    </location>
</feature>
<comment type="caution">
    <text evidence="4">The sequence shown here is derived from an EMBL/GenBank/DDBJ whole genome shotgun (WGS) entry which is preliminary data.</text>
</comment>
<keyword evidence="1" id="KW-1133">Transmembrane helix</keyword>
<dbReference type="SMART" id="SM00052">
    <property type="entry name" value="EAL"/>
    <property type="match status" value="1"/>
</dbReference>
<feature type="transmembrane region" description="Helical" evidence="1">
    <location>
        <begin position="32"/>
        <end position="51"/>
    </location>
</feature>
<dbReference type="PROSITE" id="PS50883">
    <property type="entry name" value="EAL"/>
    <property type="match status" value="1"/>
</dbReference>
<feature type="transmembrane region" description="Helical" evidence="1">
    <location>
        <begin position="345"/>
        <end position="361"/>
    </location>
</feature>
<protein>
    <submittedName>
        <fullName evidence="4">EAL domain-containing protein</fullName>
    </submittedName>
</protein>
<organism evidence="4 5">
    <name type="scientific">Mojavia pulchra JT2-VF2</name>
    <dbReference type="NCBI Taxonomy" id="287848"/>
    <lineage>
        <taxon>Bacteria</taxon>
        <taxon>Bacillati</taxon>
        <taxon>Cyanobacteriota</taxon>
        <taxon>Cyanophyceae</taxon>
        <taxon>Nostocales</taxon>
        <taxon>Nostocaceae</taxon>
    </lineage>
</organism>
<sequence>MIAKYSKRFWSLLPLVTKHCQRQVNRSIATLSLRQSVFITSILITGLVMGVRQLGWLQFLELVAFDQMVRLQPDAGPDPRLLVVTITEADIQEQKKWPISDQTLSQVLAKLQQAQPKAIGLDLYRNLPQPPGREVLMQQLQAPNVITINNLGDTNAEGVSPISGLAAEKIGFNDFVIDPDGVVRRNFIYAYQGETQFYSFSLRLGLKYLAQTGVKLKVNPNVLQLGNTVFPPLLPDSGGYHDIDNAGYQIMISYRSPEKVARQVSLSQVLRGQFDPDWVKDKVVLIGTTAPSLKDLFFTPYSPGKPAIPAMPGVLLHAQLVSQLLSITLDQQPIFWFWPEWAESLWVWIWAFLGGVLAWRLRHPLSLGVTGAISLAGLAYICFSIFTQAGWIPLIPPILAFVITGGSVLAYKLLHNTLHDTLTDLPNRDLFLKELEWAIAETKLGKNPRFALLFLDIDRFRVINESFGHHFGDQFLVNATQRLKACLGRRRILARVGGDEFAILLKNITDASEVTAVADQLQKQMSLPFQNHGQEIFTSISVGIAFNQTELDYQPVALLRDAHTAMYRAKDLGKRRHEVFATGMHTQVMKRLQLETDLHRAIEQQEFYLHYQPIVLLETDRIVGFEALVRWQHPQHGFVSPGEFIPLTEETGLIIPLGKWILQAACEQLSVWQAQFPAEPPLMMSINLSGQQLNQADLVEYIEQTLKTTGLDGQSLKLEITETVAMNDVEAAISILLRLRTLNLRLSIDDFGTGYSSLSYLHRFPVNTLKVDRSFVSRMEDTDEDAAIVQTIIMLSHALGMDVVAEGVETAAQQAKLQVLGCEYGQGYFFSKPLDSNAATALLDRQFSGIKELKIS</sequence>
<evidence type="ECO:0000256" key="1">
    <source>
        <dbReference type="SAM" id="Phobius"/>
    </source>
</evidence>
<dbReference type="PROSITE" id="PS50887">
    <property type="entry name" value="GGDEF"/>
    <property type="match status" value="1"/>
</dbReference>
<dbReference type="SMART" id="SM01080">
    <property type="entry name" value="CHASE2"/>
    <property type="match status" value="1"/>
</dbReference>
<feature type="transmembrane region" description="Helical" evidence="1">
    <location>
        <begin position="394"/>
        <end position="414"/>
    </location>
</feature>
<dbReference type="EMBL" id="JAHHHN010000002">
    <property type="protein sequence ID" value="MBW4560567.1"/>
    <property type="molecule type" value="Genomic_DNA"/>
</dbReference>
<dbReference type="InterPro" id="IPR050706">
    <property type="entry name" value="Cyclic-di-GMP_PDE-like"/>
</dbReference>
<dbReference type="NCBIfam" id="TIGR00254">
    <property type="entry name" value="GGDEF"/>
    <property type="match status" value="1"/>
</dbReference>